<feature type="transmembrane region" description="Helical" evidence="14">
    <location>
        <begin position="155"/>
        <end position="178"/>
    </location>
</feature>
<reference evidence="16" key="2">
    <citation type="submission" date="2016-01" db="EMBL/GenBank/DDBJ databases">
        <title>Six Aerococcus type strain genome sequencing and assembly using PacBio and Illumina Hiseq.</title>
        <authorList>
            <person name="Carkaci D."/>
            <person name="Dargis R."/>
            <person name="Nielsen X.C."/>
            <person name="Skovgaard O."/>
            <person name="Fuursted K."/>
            <person name="Christensen J.J."/>
        </authorList>
    </citation>
    <scope>NUCLEOTIDE SEQUENCE [LARGE SCALE GENOMIC DNA]</scope>
    <source>
        <strain evidence="16">CCUG42038B</strain>
    </source>
</reference>
<comment type="subcellular location">
    <subcellularLocation>
        <location evidence="1 14">Cell membrane</location>
        <topology evidence="1 14">Multi-pass membrane protein</topology>
    </subcellularLocation>
</comment>
<keyword evidence="6 14" id="KW-0808">Transferase</keyword>
<evidence type="ECO:0000256" key="11">
    <source>
        <dbReference type="ARBA" id="ARBA00023251"/>
    </source>
</evidence>
<keyword evidence="16" id="KW-1185">Reference proteome</keyword>
<comment type="function">
    <text evidence="14">Catalyzes the transfer of a lysyl group from L-lysyl-tRNA(Lys) to membrane-bound phosphatidylglycerol (PG), which produces lysylphosphatidylglycerol (LPG), a major component of the bacterial membrane with a positive net charge. LPG synthesis contributes to bacterial virulence as it is involved in the resistance mechanism against cationic antimicrobial peptides (CAMP) produces by the host's immune system (defensins, cathelicidins) and by the competing microorganisms.</text>
</comment>
<dbReference type="GO" id="GO:0005886">
    <property type="term" value="C:plasma membrane"/>
    <property type="evidence" value="ECO:0007669"/>
    <property type="project" value="UniProtKB-SubCell"/>
</dbReference>
<dbReference type="OrthoDB" id="145485at2"/>
<dbReference type="GO" id="GO:0046677">
    <property type="term" value="P:response to antibiotic"/>
    <property type="evidence" value="ECO:0007669"/>
    <property type="project" value="UniProtKB-KW"/>
</dbReference>
<evidence type="ECO:0000256" key="4">
    <source>
        <dbReference type="ARBA" id="ARBA00021546"/>
    </source>
</evidence>
<feature type="transmembrane region" description="Helical" evidence="14">
    <location>
        <begin position="199"/>
        <end position="221"/>
    </location>
</feature>
<feature type="transmembrane region" description="Helical" evidence="14">
    <location>
        <begin position="359"/>
        <end position="380"/>
    </location>
</feature>
<dbReference type="PANTHER" id="PTHR34697">
    <property type="entry name" value="PHOSPHATIDYLGLYCEROL LYSYLTRANSFERASE"/>
    <property type="match status" value="1"/>
</dbReference>
<keyword evidence="9 14" id="KW-0443">Lipid metabolism</keyword>
<evidence type="ECO:0000256" key="13">
    <source>
        <dbReference type="ARBA" id="ARBA00047540"/>
    </source>
</evidence>
<proteinExistence type="inferred from homology"/>
<keyword evidence="8 14" id="KW-1133">Transmembrane helix</keyword>
<feature type="transmembrane region" description="Helical" evidence="14">
    <location>
        <begin position="439"/>
        <end position="462"/>
    </location>
</feature>
<dbReference type="EC" id="2.3.2.3" evidence="3 14"/>
<evidence type="ECO:0000256" key="2">
    <source>
        <dbReference type="ARBA" id="ARBA00008627"/>
    </source>
</evidence>
<evidence type="ECO:0000256" key="8">
    <source>
        <dbReference type="ARBA" id="ARBA00022989"/>
    </source>
</evidence>
<feature type="transmembrane region" description="Helical" evidence="14">
    <location>
        <begin position="129"/>
        <end position="149"/>
    </location>
</feature>
<dbReference type="Pfam" id="PF09924">
    <property type="entry name" value="LPG_synthase_C"/>
    <property type="match status" value="1"/>
</dbReference>
<dbReference type="Pfam" id="PF03706">
    <property type="entry name" value="LPG_synthase_TM"/>
    <property type="match status" value="1"/>
</dbReference>
<dbReference type="InterPro" id="IPR024320">
    <property type="entry name" value="LPG_synthase_C"/>
</dbReference>
<feature type="transmembrane region" description="Helical" evidence="14">
    <location>
        <begin position="386"/>
        <end position="419"/>
    </location>
</feature>
<dbReference type="GO" id="GO:0006629">
    <property type="term" value="P:lipid metabolic process"/>
    <property type="evidence" value="ECO:0007669"/>
    <property type="project" value="UniProtKB-KW"/>
</dbReference>
<name>A0A0X8FJU5_9LACT</name>
<dbReference type="RefSeq" id="WP_067977286.1">
    <property type="nucleotide sequence ID" value="NZ_CP014163.1"/>
</dbReference>
<keyword evidence="5" id="KW-1003">Cell membrane</keyword>
<evidence type="ECO:0000256" key="6">
    <source>
        <dbReference type="ARBA" id="ARBA00022679"/>
    </source>
</evidence>
<dbReference type="GO" id="GO:0050071">
    <property type="term" value="F:phosphatidylglycerol lysyltransferase activity"/>
    <property type="evidence" value="ECO:0007669"/>
    <property type="project" value="UniProtKB-EC"/>
</dbReference>
<feature type="transmembrane region" description="Helical" evidence="14">
    <location>
        <begin position="312"/>
        <end position="338"/>
    </location>
</feature>
<evidence type="ECO:0000256" key="5">
    <source>
        <dbReference type="ARBA" id="ARBA00022475"/>
    </source>
</evidence>
<feature type="transmembrane region" description="Helical" evidence="14">
    <location>
        <begin position="468"/>
        <end position="493"/>
    </location>
</feature>
<dbReference type="GO" id="GO:0055091">
    <property type="term" value="P:phospholipid homeostasis"/>
    <property type="evidence" value="ECO:0007669"/>
    <property type="project" value="TreeGrafter"/>
</dbReference>
<evidence type="ECO:0000256" key="3">
    <source>
        <dbReference type="ARBA" id="ARBA00012014"/>
    </source>
</evidence>
<organism evidence="15 16">
    <name type="scientific">Aerococcus urinaehominis</name>
    <dbReference type="NCBI Taxonomy" id="128944"/>
    <lineage>
        <taxon>Bacteria</taxon>
        <taxon>Bacillati</taxon>
        <taxon>Bacillota</taxon>
        <taxon>Bacilli</taxon>
        <taxon>Lactobacillales</taxon>
        <taxon>Aerococcaceae</taxon>
        <taxon>Aerococcus</taxon>
    </lineage>
</organism>
<evidence type="ECO:0000256" key="1">
    <source>
        <dbReference type="ARBA" id="ARBA00004651"/>
    </source>
</evidence>
<evidence type="ECO:0000256" key="7">
    <source>
        <dbReference type="ARBA" id="ARBA00022692"/>
    </source>
</evidence>
<keyword evidence="7 14" id="KW-0812">Transmembrane</keyword>
<evidence type="ECO:0000256" key="10">
    <source>
        <dbReference type="ARBA" id="ARBA00023136"/>
    </source>
</evidence>
<feature type="transmembrane region" description="Helical" evidence="14">
    <location>
        <begin position="13"/>
        <end position="31"/>
    </location>
</feature>
<evidence type="ECO:0000256" key="9">
    <source>
        <dbReference type="ARBA" id="ARBA00023098"/>
    </source>
</evidence>
<dbReference type="SUPFAM" id="SSF55729">
    <property type="entry name" value="Acyl-CoA N-acyltransferases (Nat)"/>
    <property type="match status" value="1"/>
</dbReference>
<accession>A0A0X8FJU5</accession>
<dbReference type="EMBL" id="CP014163">
    <property type="protein sequence ID" value="AMB98627.1"/>
    <property type="molecule type" value="Genomic_DNA"/>
</dbReference>
<comment type="similarity">
    <text evidence="2 14">Belongs to the LPG synthase family.</text>
</comment>
<keyword evidence="11 14" id="KW-0046">Antibiotic resistance</keyword>
<dbReference type="InterPro" id="IPR016181">
    <property type="entry name" value="Acyl_CoA_acyltransferase"/>
</dbReference>
<dbReference type="Proteomes" id="UP000062260">
    <property type="component" value="Chromosome"/>
</dbReference>
<evidence type="ECO:0000256" key="12">
    <source>
        <dbReference type="ARBA" id="ARBA00031899"/>
    </source>
</evidence>
<dbReference type="NCBIfam" id="NF033480">
    <property type="entry name" value="bifunc_MprF"/>
    <property type="match status" value="1"/>
</dbReference>
<gene>
    <name evidence="14" type="primary">mprF</name>
    <name evidence="15" type="ORF">AWM75_00835</name>
</gene>
<dbReference type="STRING" id="128944.AWM75_00835"/>
<evidence type="ECO:0000256" key="14">
    <source>
        <dbReference type="RuleBase" id="RU363042"/>
    </source>
</evidence>
<keyword evidence="10 14" id="KW-0472">Membrane</keyword>
<feature type="transmembrane region" description="Helical" evidence="14">
    <location>
        <begin position="52"/>
        <end position="70"/>
    </location>
</feature>
<feature type="transmembrane region" description="Helical" evidence="14">
    <location>
        <begin position="233"/>
        <end position="261"/>
    </location>
</feature>
<evidence type="ECO:0000313" key="16">
    <source>
        <dbReference type="Proteomes" id="UP000062260"/>
    </source>
</evidence>
<dbReference type="InterPro" id="IPR022791">
    <property type="entry name" value="L-PG_synthase/AglD"/>
</dbReference>
<comment type="catalytic activity">
    <reaction evidence="13 14">
        <text>L-lysyl-tRNA(Lys) + a 1,2-diacyl-sn-glycero-3-phospho-(1'-sn-glycerol) = a 1,2-diacyl-sn-glycero-3-phospho-1'-(3'-O-L-lysyl)-sn-glycerol + tRNA(Lys)</text>
        <dbReference type="Rhea" id="RHEA:10668"/>
        <dbReference type="Rhea" id="RHEA-COMP:9696"/>
        <dbReference type="Rhea" id="RHEA-COMP:9697"/>
        <dbReference type="ChEBI" id="CHEBI:64716"/>
        <dbReference type="ChEBI" id="CHEBI:75792"/>
        <dbReference type="ChEBI" id="CHEBI:78442"/>
        <dbReference type="ChEBI" id="CHEBI:78529"/>
        <dbReference type="EC" id="2.3.2.3"/>
    </reaction>
</comment>
<dbReference type="PANTHER" id="PTHR34697:SF2">
    <property type="entry name" value="PHOSPHATIDYLGLYCEROL LYSYLTRANSFERASE"/>
    <property type="match status" value="1"/>
</dbReference>
<dbReference type="AlphaFoldDB" id="A0A0X8FJU5"/>
<protein>
    <recommendedName>
        <fullName evidence="4 14">Phosphatidylglycerol lysyltransferase</fullName>
        <ecNumber evidence="3 14">2.3.2.3</ecNumber>
    </recommendedName>
    <alternativeName>
        <fullName evidence="12 14">Lysylphosphatidylglycerol synthase</fullName>
    </alternativeName>
</protein>
<dbReference type="InterPro" id="IPR051211">
    <property type="entry name" value="PG_lysyltransferase"/>
</dbReference>
<reference evidence="15 16" key="1">
    <citation type="journal article" date="2016" name="Genome Announc.">
        <title>Complete Genome Sequences of Aerococcus christensenii CCUG 28831T, Aerococcus sanguinicola CCUG 43001T, Aerococcus urinae CCUG 36881T, Aerococcus urinaeequi CCUG 28094T, Aerococcus urinaehominis CCUG 42038 BT, and Aerococcus viridans CCUG 4311T.</title>
        <authorList>
            <person name="Carkaci D."/>
            <person name="Dargis R."/>
            <person name="Nielsen X.C."/>
            <person name="Skovgaard O."/>
            <person name="Fuursted K."/>
            <person name="Christensen J.J."/>
        </authorList>
    </citation>
    <scope>NUCLEOTIDE SEQUENCE [LARGE SCALE GENOMIC DNA]</scope>
    <source>
        <strain evidence="15 16">CCUG42038B</strain>
    </source>
</reference>
<dbReference type="KEGG" id="auh:AWM75_00835"/>
<evidence type="ECO:0000313" key="15">
    <source>
        <dbReference type="EMBL" id="AMB98627.1"/>
    </source>
</evidence>
<sequence length="825" mass="93183">MTYKDRLKQILRIIFYLFVFALIAYLATGALHDIDWESFRQAIGQVTWPRRLALVLFALVAFSFNGLYDWNASQAYPMTASFLDRLKVGWISQAFSEFVDIAGMTAAGLRTNFYRQAGLTSYQALHISLVNQLASFLGLVFILLAAGLASLKAGLYWPLLIGLSSLIYLPLFIFGDRLKKVRGYLNKKQMQTFDMEAKLRYIPISILDWTSALLYFLFAMASFNPGFDWGQGLIIYASAILVGIFSFVPGGVGTFDLTVLLMMQEAGYQKANILAGLVVIRVCYYLVPWLMATSHLANDWHRAKTDRFHQTVWSNLTVNLLAATMLVVGVLISATVLSPGLFERIRFIQPLLPFIDQRLSTAISLAIGMVTTILSLGIHYRIKRVYWLSLVLLPVACFLSLVRGFPQYIAIIIAGLWLVLYANRKQFNRESLSLSRRNVSLALALSFMVLVTTTVVLGLRVIKIKGEFIFNISLLHLPFYLVIIVALALLILFSQPNRPSFQPPSENEIIDYLALGEKYGTSEYSALVHLADKQIYFSESKQSALLYRPAGSNMLVLGDPIGLESDFSNLISDFATYCHTFQMAPAYYEVTPKYLDIFCGLGYLTVKIGESARINLESFSFEGKKNRNYRKVRNGLENAGLEFAVINPPYSDQVIAELAAVSTAWLANRRELGFSLGSFDPNYLQTSQIAVVRRQGKIIAFANLMVFDKQTLSVDLMRYQNQADIDQLMDMLIIQLIAWGQDQGYAYFDLGMAPLANVGQESFSRSRDQVLKMVYEYGNRAYGFKGLRAYKAKYRPEWINRYLIYTDSTALPQVLLSLYEVIHRS</sequence>